<keyword evidence="3" id="KW-1185">Reference proteome</keyword>
<comment type="caution">
    <text evidence="2">The sequence shown here is derived from an EMBL/GenBank/DDBJ whole genome shotgun (WGS) entry which is preliminary data.</text>
</comment>
<dbReference type="AlphaFoldDB" id="A0A9W8GGR7"/>
<dbReference type="SUPFAM" id="SSF53098">
    <property type="entry name" value="Ribonuclease H-like"/>
    <property type="match status" value="1"/>
</dbReference>
<evidence type="ECO:0000313" key="2">
    <source>
        <dbReference type="EMBL" id="KAJ2688624.1"/>
    </source>
</evidence>
<dbReference type="InterPro" id="IPR002156">
    <property type="entry name" value="RNaseH_domain"/>
</dbReference>
<dbReference type="InterPro" id="IPR036397">
    <property type="entry name" value="RNaseH_sf"/>
</dbReference>
<sequence length="56" mass="6083">MDAPGREEVANADLIQEILELVDTCGSDIYYEYVPGHLDIPGNIAAHNLAQRGARS</sequence>
<proteinExistence type="predicted"/>
<dbReference type="GO" id="GO:0004523">
    <property type="term" value="F:RNA-DNA hybrid ribonuclease activity"/>
    <property type="evidence" value="ECO:0007669"/>
    <property type="project" value="InterPro"/>
</dbReference>
<feature type="domain" description="RNase H type-1" evidence="1">
    <location>
        <begin position="1"/>
        <end position="55"/>
    </location>
</feature>
<accession>A0A9W8GGR7</accession>
<dbReference type="PROSITE" id="PS50879">
    <property type="entry name" value="RNASE_H_1"/>
    <property type="match status" value="1"/>
</dbReference>
<evidence type="ECO:0000259" key="1">
    <source>
        <dbReference type="PROSITE" id="PS50879"/>
    </source>
</evidence>
<gene>
    <name evidence="2" type="ORF">IWW39_002096</name>
</gene>
<reference evidence="2" key="1">
    <citation type="submission" date="2022-07" db="EMBL/GenBank/DDBJ databases">
        <title>Phylogenomic reconstructions and comparative analyses of Kickxellomycotina fungi.</title>
        <authorList>
            <person name="Reynolds N.K."/>
            <person name="Stajich J.E."/>
            <person name="Barry K."/>
            <person name="Grigoriev I.V."/>
            <person name="Crous P."/>
            <person name="Smith M.E."/>
        </authorList>
    </citation>
    <scope>NUCLEOTIDE SEQUENCE</scope>
    <source>
        <strain evidence="2">CBS 109367</strain>
    </source>
</reference>
<name>A0A9W8GGR7_9FUNG</name>
<dbReference type="Proteomes" id="UP001151516">
    <property type="component" value="Unassembled WGS sequence"/>
</dbReference>
<evidence type="ECO:0000313" key="3">
    <source>
        <dbReference type="Proteomes" id="UP001151516"/>
    </source>
</evidence>
<dbReference type="GO" id="GO:0003676">
    <property type="term" value="F:nucleic acid binding"/>
    <property type="evidence" value="ECO:0007669"/>
    <property type="project" value="InterPro"/>
</dbReference>
<organism evidence="2 3">
    <name type="scientific">Coemansia spiralis</name>
    <dbReference type="NCBI Taxonomy" id="417178"/>
    <lineage>
        <taxon>Eukaryota</taxon>
        <taxon>Fungi</taxon>
        <taxon>Fungi incertae sedis</taxon>
        <taxon>Zoopagomycota</taxon>
        <taxon>Kickxellomycotina</taxon>
        <taxon>Kickxellomycetes</taxon>
        <taxon>Kickxellales</taxon>
        <taxon>Kickxellaceae</taxon>
        <taxon>Coemansia</taxon>
    </lineage>
</organism>
<dbReference type="InterPro" id="IPR012337">
    <property type="entry name" value="RNaseH-like_sf"/>
</dbReference>
<dbReference type="EMBL" id="JANBTX010000042">
    <property type="protein sequence ID" value="KAJ2688624.1"/>
    <property type="molecule type" value="Genomic_DNA"/>
</dbReference>
<dbReference type="OrthoDB" id="407198at2759"/>
<protein>
    <recommendedName>
        <fullName evidence="1">RNase H type-1 domain-containing protein</fullName>
    </recommendedName>
</protein>
<dbReference type="Gene3D" id="3.30.420.10">
    <property type="entry name" value="Ribonuclease H-like superfamily/Ribonuclease H"/>
    <property type="match status" value="1"/>
</dbReference>